<accession>A0A0F9V6D8</accession>
<proteinExistence type="predicted"/>
<dbReference type="InterPro" id="IPR036291">
    <property type="entry name" value="NAD(P)-bd_dom_sf"/>
</dbReference>
<dbReference type="CDD" id="cd12164">
    <property type="entry name" value="GDH_like_2"/>
    <property type="match status" value="1"/>
</dbReference>
<evidence type="ECO:0000313" key="4">
    <source>
        <dbReference type="EMBL" id="KKO00786.1"/>
    </source>
</evidence>
<dbReference type="GO" id="GO:0016491">
    <property type="term" value="F:oxidoreductase activity"/>
    <property type="evidence" value="ECO:0007669"/>
    <property type="project" value="UniProtKB-KW"/>
</dbReference>
<keyword evidence="1" id="KW-0560">Oxidoreductase</keyword>
<evidence type="ECO:0000256" key="2">
    <source>
        <dbReference type="ARBA" id="ARBA00023027"/>
    </source>
</evidence>
<comment type="caution">
    <text evidence="4">The sequence shown here is derived from an EMBL/GenBank/DDBJ whole genome shotgun (WGS) entry which is preliminary data.</text>
</comment>
<evidence type="ECO:0000259" key="3">
    <source>
        <dbReference type="Pfam" id="PF02826"/>
    </source>
</evidence>
<dbReference type="PROSITE" id="PS00671">
    <property type="entry name" value="D_2_HYDROXYACID_DH_3"/>
    <property type="match status" value="1"/>
</dbReference>
<dbReference type="AlphaFoldDB" id="A0A0F9V6D8"/>
<keyword evidence="2" id="KW-0520">NAD</keyword>
<dbReference type="SUPFAM" id="SSF51735">
    <property type="entry name" value="NAD(P)-binding Rossmann-fold domains"/>
    <property type="match status" value="1"/>
</dbReference>
<dbReference type="InterPro" id="IPR029753">
    <property type="entry name" value="D-isomer_DH_CS"/>
</dbReference>
<protein>
    <recommendedName>
        <fullName evidence="3">D-isomer specific 2-hydroxyacid dehydrogenase NAD-binding domain-containing protein</fullName>
    </recommendedName>
</protein>
<feature type="domain" description="D-isomer specific 2-hydroxyacid dehydrogenase NAD-binding" evidence="3">
    <location>
        <begin position="101"/>
        <end position="274"/>
    </location>
</feature>
<dbReference type="GO" id="GO:0051287">
    <property type="term" value="F:NAD binding"/>
    <property type="evidence" value="ECO:0007669"/>
    <property type="project" value="InterPro"/>
</dbReference>
<name>A0A0F9V6D8_9ZZZZ</name>
<dbReference type="InterPro" id="IPR006140">
    <property type="entry name" value="D-isomer_DH_NAD-bd"/>
</dbReference>
<dbReference type="PANTHER" id="PTHR43333:SF1">
    <property type="entry name" value="D-ISOMER SPECIFIC 2-HYDROXYACID DEHYDROGENASE NAD-BINDING DOMAIN-CONTAINING PROTEIN"/>
    <property type="match status" value="1"/>
</dbReference>
<evidence type="ECO:0000256" key="1">
    <source>
        <dbReference type="ARBA" id="ARBA00023002"/>
    </source>
</evidence>
<dbReference type="Pfam" id="PF02826">
    <property type="entry name" value="2-Hacid_dh_C"/>
    <property type="match status" value="1"/>
</dbReference>
<reference evidence="4" key="1">
    <citation type="journal article" date="2015" name="Nature">
        <title>Complex archaea that bridge the gap between prokaryotes and eukaryotes.</title>
        <authorList>
            <person name="Spang A."/>
            <person name="Saw J.H."/>
            <person name="Jorgensen S.L."/>
            <person name="Zaremba-Niedzwiedzka K."/>
            <person name="Martijn J."/>
            <person name="Lind A.E."/>
            <person name="van Eijk R."/>
            <person name="Schleper C."/>
            <person name="Guy L."/>
            <person name="Ettema T.J."/>
        </authorList>
    </citation>
    <scope>NUCLEOTIDE SEQUENCE</scope>
</reference>
<dbReference type="EMBL" id="LAZR01000038">
    <property type="protein sequence ID" value="KKO00786.1"/>
    <property type="molecule type" value="Genomic_DNA"/>
</dbReference>
<organism evidence="4">
    <name type="scientific">marine sediment metagenome</name>
    <dbReference type="NCBI Taxonomy" id="412755"/>
    <lineage>
        <taxon>unclassified sequences</taxon>
        <taxon>metagenomes</taxon>
        <taxon>ecological metagenomes</taxon>
    </lineage>
</organism>
<dbReference type="Gene3D" id="3.40.50.720">
    <property type="entry name" value="NAD(P)-binding Rossmann-like Domain"/>
    <property type="match status" value="2"/>
</dbReference>
<sequence length="309" mass="34282">MAIVIIRQDSKIELWKNALQKADSSLKVYSYLEDHPKDDITMAVIWKHPAGSLAEYPNLKCIASAGAGVDYIFEDDTRPKNIPITRIVDPFLAGDMSEHVLAVIFAHLKNLNAYKLDQVANVWEPKDYLRIKDVTVGILGLGELGALTATDLTKYGFNVQGWSRSEKNIDGVKTFSGTDQRQSFLASTDVLVCLLPLTPATEGILNTSLMSQLPKNAYVINVARGGHLVDQDLLELLDSGHLSGACLDVYHTEPLPITHPFWNHKKVHMTPHYASVSDTNSVMPQIVDNYKRLISGKNLLHMVDSDKGY</sequence>
<dbReference type="SUPFAM" id="SSF52283">
    <property type="entry name" value="Formate/glycerate dehydrogenase catalytic domain-like"/>
    <property type="match status" value="1"/>
</dbReference>
<dbReference type="PANTHER" id="PTHR43333">
    <property type="entry name" value="2-HACID_DH_C DOMAIN-CONTAINING PROTEIN"/>
    <property type="match status" value="1"/>
</dbReference>
<gene>
    <name evidence="4" type="ORF">LCGC14_0121920</name>
</gene>